<dbReference type="Pfam" id="PF03090">
    <property type="entry name" value="Replicase"/>
    <property type="match status" value="1"/>
</dbReference>
<evidence type="ECO:0000313" key="2">
    <source>
        <dbReference type="EMBL" id="GEO97587.1"/>
    </source>
</evidence>
<dbReference type="Proteomes" id="UP000321103">
    <property type="component" value="Unassembled WGS sequence"/>
</dbReference>
<organism evidence="2 3">
    <name type="scientific">Kocuria turfanensis</name>
    <dbReference type="NCBI Taxonomy" id="388357"/>
    <lineage>
        <taxon>Bacteria</taxon>
        <taxon>Bacillati</taxon>
        <taxon>Actinomycetota</taxon>
        <taxon>Actinomycetes</taxon>
        <taxon>Micrococcales</taxon>
        <taxon>Micrococcaceae</taxon>
        <taxon>Kocuria</taxon>
    </lineage>
</organism>
<sequence length="363" mass="38673">MTSVGTPPPPSTSPAATRQAAIRQAVVDHLGMRHVRVAITKDGAPRTVPVEALGKFAFWTPPARPNLGLLTVDVDRDAAVLEFFAAPALPHVIVETPRGAQAVWLIDRVHTGPDARPHPIAYAEAVGAALRASLSGDAAVDPLRPSRTRNPCYRPAQRDVFTTARPLTAPYRLGELQEALDAAEAWPAHSEHPHARTRAQKTSDGVFVGRNDAVNRATWLTVRHALEDGSVTHWTDTEVMQLARGINEAVAAEQGVAPLPDDQVRDLAASICRHQHRPGRRAVAGQGSATARVLGAKGGAARSEAKTKAVTRNADKSRAVRSAASSLRAESIRVLAEQGHSQAAIAKVLGCSTKTVQRALRDC</sequence>
<dbReference type="EMBL" id="BJZS01000161">
    <property type="protein sequence ID" value="GEO97587.1"/>
    <property type="molecule type" value="Genomic_DNA"/>
</dbReference>
<name>A0A512IIR6_9MICC</name>
<comment type="caution">
    <text evidence="2">The sequence shown here is derived from an EMBL/GenBank/DDBJ whole genome shotgun (WGS) entry which is preliminary data.</text>
</comment>
<reference evidence="2 3" key="1">
    <citation type="submission" date="2019-07" db="EMBL/GenBank/DDBJ databases">
        <title>Whole genome shotgun sequence of Kocuria turfanensis NBRC 107627.</title>
        <authorList>
            <person name="Hosoyama A."/>
            <person name="Uohara A."/>
            <person name="Ohji S."/>
            <person name="Ichikawa N."/>
        </authorList>
    </citation>
    <scope>NUCLEOTIDE SEQUENCE [LARGE SCALE GENOMIC DNA]</scope>
    <source>
        <strain evidence="2 3">NBRC 107627</strain>
    </source>
</reference>
<keyword evidence="3" id="KW-1185">Reference proteome</keyword>
<evidence type="ECO:0000313" key="3">
    <source>
        <dbReference type="Proteomes" id="UP000321103"/>
    </source>
</evidence>
<feature type="compositionally biased region" description="Basic and acidic residues" evidence="1">
    <location>
        <begin position="303"/>
        <end position="317"/>
    </location>
</feature>
<protein>
    <submittedName>
        <fullName evidence="2">Uncharacterized protein</fullName>
    </submittedName>
</protein>
<proteinExistence type="predicted"/>
<dbReference type="InterPro" id="IPR004322">
    <property type="entry name" value="Plasmid_replicase_bac"/>
</dbReference>
<accession>A0A512IIR6</accession>
<evidence type="ECO:0000256" key="1">
    <source>
        <dbReference type="SAM" id="MobiDB-lite"/>
    </source>
</evidence>
<dbReference type="AlphaFoldDB" id="A0A512IIR6"/>
<dbReference type="Pfam" id="PF13384">
    <property type="entry name" value="HTH_23"/>
    <property type="match status" value="1"/>
</dbReference>
<gene>
    <name evidence="2" type="ORF">KTU01_37100</name>
</gene>
<feature type="region of interest" description="Disordered" evidence="1">
    <location>
        <begin position="295"/>
        <end position="317"/>
    </location>
</feature>